<evidence type="ECO:0000256" key="1">
    <source>
        <dbReference type="SAM" id="MobiDB-lite"/>
    </source>
</evidence>
<feature type="region of interest" description="Disordered" evidence="1">
    <location>
        <begin position="1"/>
        <end position="38"/>
    </location>
</feature>
<feature type="compositionally biased region" description="Gly residues" evidence="1">
    <location>
        <begin position="73"/>
        <end position="83"/>
    </location>
</feature>
<keyword evidence="3" id="KW-1185">Reference proteome</keyword>
<comment type="caution">
    <text evidence="2">The sequence shown here is derived from an EMBL/GenBank/DDBJ whole genome shotgun (WGS) entry which is preliminary data.</text>
</comment>
<proteinExistence type="predicted"/>
<dbReference type="Proteomes" id="UP000738325">
    <property type="component" value="Unassembled WGS sequence"/>
</dbReference>
<dbReference type="OrthoDB" id="10381701at2759"/>
<dbReference type="AlphaFoldDB" id="A0A9P6UUM6"/>
<accession>A0A9P6UUM6</accession>
<evidence type="ECO:0000313" key="2">
    <source>
        <dbReference type="EMBL" id="KAG0321614.1"/>
    </source>
</evidence>
<dbReference type="EMBL" id="JAAAIP010000237">
    <property type="protein sequence ID" value="KAG0321614.1"/>
    <property type="molecule type" value="Genomic_DNA"/>
</dbReference>
<feature type="region of interest" description="Disordered" evidence="1">
    <location>
        <begin position="216"/>
        <end position="263"/>
    </location>
</feature>
<sequence>NSSPFAHQPLNTYPQQQQQQQYQQQQQQQQHGFSSQAYPHHLQLHHGGITYPLQRQRHSSQNSAASHHTMGLGPIGGGPGSAGGSVNSDEVSTEEDSDEVFDEMRNRQRMQSAQSSLFQQPSLMQQGFHQSNLAGGYEGYSSHNSSSSSLLNRRGSAGSTHSIGMQHQHQQHQQHQQQQQGQQQFYLQKSLDYSSQLSHGSIDLYGQNALVSSMEKHSINGGSGQPESDLGISGGRLLQGRFGNGAGGSSSQSRQSSGSISNAVGSGLAGVSAGSRFEDDHGGFFSNGFGGIIGEGAHGYGQVNGSSMAGLGHYPSSVGGAFSQSIGVHQSGGYGFGSFGGSVDTNGVEMSDGRTGRAPGSSSSLSSSSGLNSSLSASAAPFYLESSSLHYGQQPTERVNDASRVVGWDR</sequence>
<organism evidence="2 3">
    <name type="scientific">Dissophora globulifera</name>
    <dbReference type="NCBI Taxonomy" id="979702"/>
    <lineage>
        <taxon>Eukaryota</taxon>
        <taxon>Fungi</taxon>
        <taxon>Fungi incertae sedis</taxon>
        <taxon>Mucoromycota</taxon>
        <taxon>Mortierellomycotina</taxon>
        <taxon>Mortierellomycetes</taxon>
        <taxon>Mortierellales</taxon>
        <taxon>Mortierellaceae</taxon>
        <taxon>Dissophora</taxon>
    </lineage>
</organism>
<feature type="compositionally biased region" description="Low complexity" evidence="1">
    <location>
        <begin position="249"/>
        <end position="263"/>
    </location>
</feature>
<feature type="compositionally biased region" description="Polar residues" evidence="1">
    <location>
        <begin position="1"/>
        <end position="14"/>
    </location>
</feature>
<feature type="compositionally biased region" description="Low complexity" evidence="1">
    <location>
        <begin position="166"/>
        <end position="184"/>
    </location>
</feature>
<feature type="region of interest" description="Disordered" evidence="1">
    <location>
        <begin position="54"/>
        <end position="100"/>
    </location>
</feature>
<gene>
    <name evidence="2" type="ORF">BGZ99_003788</name>
</gene>
<evidence type="ECO:0000313" key="3">
    <source>
        <dbReference type="Proteomes" id="UP000738325"/>
    </source>
</evidence>
<reference evidence="2" key="1">
    <citation type="journal article" date="2020" name="Fungal Divers.">
        <title>Resolving the Mortierellaceae phylogeny through synthesis of multi-gene phylogenetics and phylogenomics.</title>
        <authorList>
            <person name="Vandepol N."/>
            <person name="Liber J."/>
            <person name="Desiro A."/>
            <person name="Na H."/>
            <person name="Kennedy M."/>
            <person name="Barry K."/>
            <person name="Grigoriev I.V."/>
            <person name="Miller A.N."/>
            <person name="O'Donnell K."/>
            <person name="Stajich J.E."/>
            <person name="Bonito G."/>
        </authorList>
    </citation>
    <scope>NUCLEOTIDE SEQUENCE</scope>
    <source>
        <strain evidence="2">REB-010B</strain>
    </source>
</reference>
<feature type="compositionally biased region" description="Low complexity" evidence="1">
    <location>
        <begin position="361"/>
        <end position="374"/>
    </location>
</feature>
<feature type="compositionally biased region" description="Acidic residues" evidence="1">
    <location>
        <begin position="91"/>
        <end position="100"/>
    </location>
</feature>
<feature type="compositionally biased region" description="Low complexity" evidence="1">
    <location>
        <begin position="15"/>
        <end position="30"/>
    </location>
</feature>
<feature type="non-terminal residue" evidence="2">
    <location>
        <position position="1"/>
    </location>
</feature>
<feature type="region of interest" description="Disordered" evidence="1">
    <location>
        <begin position="345"/>
        <end position="374"/>
    </location>
</feature>
<name>A0A9P6UUM6_9FUNG</name>
<feature type="region of interest" description="Disordered" evidence="1">
    <location>
        <begin position="134"/>
        <end position="185"/>
    </location>
</feature>
<protein>
    <submittedName>
        <fullName evidence="2">Uncharacterized protein</fullName>
    </submittedName>
</protein>
<feature type="compositionally biased region" description="Low complexity" evidence="1">
    <location>
        <begin position="139"/>
        <end position="159"/>
    </location>
</feature>
<feature type="region of interest" description="Disordered" evidence="1">
    <location>
        <begin position="390"/>
        <end position="410"/>
    </location>
</feature>